<dbReference type="PANTHER" id="PTHR34039">
    <property type="entry name" value="UPF0102 PROTEIN YRAN"/>
    <property type="match status" value="1"/>
</dbReference>
<gene>
    <name evidence="3" type="ORF">Ga0061064_1647</name>
</gene>
<dbReference type="OrthoDB" id="9794876at2"/>
<dbReference type="Gene3D" id="3.40.1350.10">
    <property type="match status" value="1"/>
</dbReference>
<comment type="similarity">
    <text evidence="1 2">Belongs to the UPF0102 family.</text>
</comment>
<name>A0A0K6H7J9_9GAMM</name>
<evidence type="ECO:0000313" key="4">
    <source>
        <dbReference type="Proteomes" id="UP000182598"/>
    </source>
</evidence>
<dbReference type="InterPro" id="IPR003509">
    <property type="entry name" value="UPF0102_YraN-like"/>
</dbReference>
<sequence length="116" mass="13551">MSRKDMGDHGEQVARAILEQNGLQFIMSNYSCDMGEIDLIMRDGDCWVFIEVKCRSNERFATVVEQITPAQCQRIRRCAQLFLLQQDLNEHVTRMRFDVVAIVIDHDQAQWLQDAF</sequence>
<evidence type="ECO:0000256" key="2">
    <source>
        <dbReference type="HAMAP-Rule" id="MF_00048"/>
    </source>
</evidence>
<dbReference type="GO" id="GO:0003676">
    <property type="term" value="F:nucleic acid binding"/>
    <property type="evidence" value="ECO:0007669"/>
    <property type="project" value="InterPro"/>
</dbReference>
<organism evidence="3 4">
    <name type="scientific">Pseudidiomarina woesei</name>
    <dbReference type="NCBI Taxonomy" id="1381080"/>
    <lineage>
        <taxon>Bacteria</taxon>
        <taxon>Pseudomonadati</taxon>
        <taxon>Pseudomonadota</taxon>
        <taxon>Gammaproteobacteria</taxon>
        <taxon>Alteromonadales</taxon>
        <taxon>Idiomarinaceae</taxon>
        <taxon>Pseudidiomarina</taxon>
    </lineage>
</organism>
<proteinExistence type="inferred from homology"/>
<dbReference type="NCBIfam" id="TIGR00252">
    <property type="entry name" value="YraN family protein"/>
    <property type="match status" value="1"/>
</dbReference>
<dbReference type="HAMAP" id="MF_00048">
    <property type="entry name" value="UPF0102"/>
    <property type="match status" value="1"/>
</dbReference>
<evidence type="ECO:0000256" key="1">
    <source>
        <dbReference type="ARBA" id="ARBA00006738"/>
    </source>
</evidence>
<keyword evidence="4" id="KW-1185">Reference proteome</keyword>
<reference evidence="4" key="1">
    <citation type="submission" date="2015-08" db="EMBL/GenBank/DDBJ databases">
        <authorList>
            <person name="Varghese N."/>
        </authorList>
    </citation>
    <scope>NUCLEOTIDE SEQUENCE [LARGE SCALE GENOMIC DNA]</scope>
    <source>
        <strain evidence="4">DSM 27808</strain>
    </source>
</reference>
<dbReference type="AlphaFoldDB" id="A0A0K6H7J9"/>
<dbReference type="Proteomes" id="UP000182598">
    <property type="component" value="Unassembled WGS sequence"/>
</dbReference>
<accession>A0A0K6H7J9</accession>
<dbReference type="InterPro" id="IPR011335">
    <property type="entry name" value="Restrct_endonuc-II-like"/>
</dbReference>
<dbReference type="SUPFAM" id="SSF52980">
    <property type="entry name" value="Restriction endonuclease-like"/>
    <property type="match status" value="1"/>
</dbReference>
<dbReference type="RefSeq" id="WP_055439303.1">
    <property type="nucleotide sequence ID" value="NZ_CYHB01000004.1"/>
</dbReference>
<dbReference type="PANTHER" id="PTHR34039:SF1">
    <property type="entry name" value="UPF0102 PROTEIN YRAN"/>
    <property type="match status" value="1"/>
</dbReference>
<dbReference type="NCBIfam" id="NF009150">
    <property type="entry name" value="PRK12497.1-3"/>
    <property type="match status" value="1"/>
</dbReference>
<dbReference type="EMBL" id="CYHB01000004">
    <property type="protein sequence ID" value="CUA86869.1"/>
    <property type="molecule type" value="Genomic_DNA"/>
</dbReference>
<dbReference type="Pfam" id="PF02021">
    <property type="entry name" value="UPF0102"/>
    <property type="match status" value="1"/>
</dbReference>
<evidence type="ECO:0000313" key="3">
    <source>
        <dbReference type="EMBL" id="CUA86869.1"/>
    </source>
</evidence>
<dbReference type="InterPro" id="IPR011856">
    <property type="entry name" value="tRNA_endonuc-like_dom_sf"/>
</dbReference>
<protein>
    <recommendedName>
        <fullName evidence="2">UPF0102 protein Ga0061064_1647</fullName>
    </recommendedName>
</protein>